<dbReference type="Pfam" id="PF20030">
    <property type="entry name" value="bpMoxR"/>
    <property type="match status" value="1"/>
</dbReference>
<dbReference type="RefSeq" id="WP_012167931.1">
    <property type="nucleotide sequence ID" value="NC_009930.1"/>
</dbReference>
<dbReference type="PANTHER" id="PTHR32204:SF0">
    <property type="entry name" value="ATPASE RAVA"/>
    <property type="match status" value="1"/>
</dbReference>
<dbReference type="AlphaFoldDB" id="A8ZPI6"/>
<keyword evidence="1" id="KW-0175">Coiled coil</keyword>
<dbReference type="InterPro" id="IPR003593">
    <property type="entry name" value="AAA+_ATPase"/>
</dbReference>
<dbReference type="InterPro" id="IPR050513">
    <property type="entry name" value="RavA_ATPases"/>
</dbReference>
<keyword evidence="3" id="KW-0614">Plasmid</keyword>
<reference evidence="3 4" key="1">
    <citation type="journal article" date="2008" name="Proc. Natl. Acad. Sci. U.S.A.">
        <title>Niche adaptation and genome expansion in the chlorophyll d-producing cyanobacterium Acaryochloris marina.</title>
        <authorList>
            <person name="Swingley W.D."/>
            <person name="Chen M."/>
            <person name="Cheung P.C."/>
            <person name="Conrad A.L."/>
            <person name="Dejesa L.C."/>
            <person name="Hao J."/>
            <person name="Honchak B.M."/>
            <person name="Karbach L.E."/>
            <person name="Kurdoglu A."/>
            <person name="Lahiri S."/>
            <person name="Mastrian S.D."/>
            <person name="Miyashita H."/>
            <person name="Page L."/>
            <person name="Ramakrishna P."/>
            <person name="Satoh S."/>
            <person name="Sattley W.M."/>
            <person name="Shimada Y."/>
            <person name="Taylor H.L."/>
            <person name="Tomo T."/>
            <person name="Tsuchiya T."/>
            <person name="Wang Z.T."/>
            <person name="Raymond J."/>
            <person name="Mimuro M."/>
            <person name="Blankenship R.E."/>
            <person name="Touchman J.W."/>
        </authorList>
    </citation>
    <scope>NUCLEOTIDE SEQUENCE [LARGE SCALE GENOMIC DNA]</scope>
    <source>
        <strain evidence="4">MBIC 11017</strain>
        <plasmid evidence="4">Plasmid pREB5</plasmid>
    </source>
</reference>
<geneLocation type="plasmid" evidence="3 4">
    <name>pREB5</name>
</geneLocation>
<evidence type="ECO:0000313" key="3">
    <source>
        <dbReference type="EMBL" id="ABW32922.1"/>
    </source>
</evidence>
<dbReference type="SUPFAM" id="SSF52540">
    <property type="entry name" value="P-loop containing nucleoside triphosphate hydrolases"/>
    <property type="match status" value="1"/>
</dbReference>
<sequence>MKPLQLKLQTLRKELNAAHLERKSVIDGLLATLLANQNALLYGPPGTGKSLILREICSAIADANFFQRLLHKAMSPDEVLGQISLKALEQDIMKRNTNGRLQEAHLAFLDEVFRGNGVLLNSLLELMNERTYDNPDKQKSPLRSIVGATNSIDSGSDLEAFADRFIYRPWIFDLKTPSSTKKLLSWTINGNRPQVSQGLITLAELDQMCAEAQRVKITSGMVDAFTEMIHNLIRDGFVISARRRVKLLQLVQCYAYVQGDEQVYLEHVHELLPQCCWKSKIEEIREIKKLIETTAPIAKKKLADIVKAAQGEVSRLEEKLNDPRLGHTDHVYAADFARTQLSNLSNSLNKVQADLCRNGASQRTKAEADLKAKAQRVSELVEGLY</sequence>
<dbReference type="PANTHER" id="PTHR32204">
    <property type="entry name" value="ATPASE RAVA"/>
    <property type="match status" value="1"/>
</dbReference>
<feature type="domain" description="AAA+ ATPase" evidence="2">
    <location>
        <begin position="35"/>
        <end position="172"/>
    </location>
</feature>
<dbReference type="Gene3D" id="3.40.50.300">
    <property type="entry name" value="P-loop containing nucleotide triphosphate hydrolases"/>
    <property type="match status" value="1"/>
</dbReference>
<proteinExistence type="predicted"/>
<dbReference type="CDD" id="cd00009">
    <property type="entry name" value="AAA"/>
    <property type="match status" value="1"/>
</dbReference>
<dbReference type="SMR" id="A8ZPI6"/>
<protein>
    <recommendedName>
        <fullName evidence="2">AAA+ ATPase domain-containing protein</fullName>
    </recommendedName>
</protein>
<dbReference type="KEGG" id="amr:AM1_E0153"/>
<dbReference type="Proteomes" id="UP000000268">
    <property type="component" value="Plasmid pREB5"/>
</dbReference>
<evidence type="ECO:0000313" key="4">
    <source>
        <dbReference type="Proteomes" id="UP000000268"/>
    </source>
</evidence>
<dbReference type="OrthoDB" id="1814213at2"/>
<accession>A8ZPI6</accession>
<gene>
    <name evidence="3" type="ordered locus">AM1_E0153</name>
</gene>
<dbReference type="HOGENOM" id="CLU_018678_0_1_3"/>
<dbReference type="InterPro" id="IPR045427">
    <property type="entry name" value="MoxR"/>
</dbReference>
<keyword evidence="4" id="KW-1185">Reference proteome</keyword>
<dbReference type="EMBL" id="CP000842">
    <property type="protein sequence ID" value="ABW32922.1"/>
    <property type="molecule type" value="Genomic_DNA"/>
</dbReference>
<dbReference type="SMART" id="SM00382">
    <property type="entry name" value="AAA"/>
    <property type="match status" value="1"/>
</dbReference>
<name>A8ZPI6_ACAM1</name>
<organism evidence="3 4">
    <name type="scientific">Acaryochloris marina (strain MBIC 11017)</name>
    <dbReference type="NCBI Taxonomy" id="329726"/>
    <lineage>
        <taxon>Bacteria</taxon>
        <taxon>Bacillati</taxon>
        <taxon>Cyanobacteriota</taxon>
        <taxon>Cyanophyceae</taxon>
        <taxon>Acaryochloridales</taxon>
        <taxon>Acaryochloridaceae</taxon>
        <taxon>Acaryochloris</taxon>
    </lineage>
</organism>
<dbReference type="InterPro" id="IPR027417">
    <property type="entry name" value="P-loop_NTPase"/>
</dbReference>
<evidence type="ECO:0000259" key="2">
    <source>
        <dbReference type="SMART" id="SM00382"/>
    </source>
</evidence>
<evidence type="ECO:0000256" key="1">
    <source>
        <dbReference type="SAM" id="Coils"/>
    </source>
</evidence>
<feature type="coiled-coil region" evidence="1">
    <location>
        <begin position="299"/>
        <end position="354"/>
    </location>
</feature>